<comment type="caution">
    <text evidence="1">The sequence shown here is derived from an EMBL/GenBank/DDBJ whole genome shotgun (WGS) entry which is preliminary data.</text>
</comment>
<dbReference type="AlphaFoldDB" id="A0A328ZB01"/>
<gene>
    <name evidence="1" type="ORF">AX018_10249</name>
</gene>
<reference evidence="1 2" key="1">
    <citation type="submission" date="2018-06" db="EMBL/GenBank/DDBJ databases">
        <title>Genomic Encyclopedia of Archaeal and Bacterial Type Strains, Phase II (KMG-II): from individual species to whole genera.</title>
        <authorList>
            <person name="Goeker M."/>
        </authorList>
    </citation>
    <scope>NUCLEOTIDE SEQUENCE [LARGE SCALE GENOMIC DNA]</scope>
    <source>
        <strain evidence="1 2">CFPB 3232</strain>
    </source>
</reference>
<evidence type="ECO:0000313" key="2">
    <source>
        <dbReference type="Proteomes" id="UP000248856"/>
    </source>
</evidence>
<dbReference type="InterPro" id="IPR025562">
    <property type="entry name" value="Tae4"/>
</dbReference>
<dbReference type="Proteomes" id="UP000248856">
    <property type="component" value="Unassembled WGS sequence"/>
</dbReference>
<dbReference type="EMBL" id="QLTA01000024">
    <property type="protein sequence ID" value="RAR79967.1"/>
    <property type="molecule type" value="Genomic_DNA"/>
</dbReference>
<keyword evidence="2" id="KW-1185">Reference proteome</keyword>
<evidence type="ECO:0000313" key="1">
    <source>
        <dbReference type="EMBL" id="RAR79967.1"/>
    </source>
</evidence>
<proteinExistence type="predicted"/>
<dbReference type="Pfam" id="PF14113">
    <property type="entry name" value="Tae4"/>
    <property type="match status" value="1"/>
</dbReference>
<organism evidence="1 2">
    <name type="scientific">Paracidovorax anthurii</name>
    <dbReference type="NCBI Taxonomy" id="78229"/>
    <lineage>
        <taxon>Bacteria</taxon>
        <taxon>Pseudomonadati</taxon>
        <taxon>Pseudomonadota</taxon>
        <taxon>Betaproteobacteria</taxon>
        <taxon>Burkholderiales</taxon>
        <taxon>Comamonadaceae</taxon>
        <taxon>Paracidovorax</taxon>
    </lineage>
</organism>
<name>A0A328ZB01_9BURK</name>
<sequence length="170" mass="19135">MPRFIEIWNNHPTVRGEKPLLDRKVYENQCAVNFSAALMRSGVSFKGFRGAWSWQTGAEKYPIRAQQVADWLVSGASKLPIKTEKFSGKDAFGLAGSPGGMTGRSGLVFFQNYWGTGRQGDHIDLWNGSRLTDWFSWARIHVRIGDFGFHDIGAGSDYAKSASVWFWRLP</sequence>
<dbReference type="RefSeq" id="WP_111877708.1">
    <property type="nucleotide sequence ID" value="NZ_CBCSGC010000061.1"/>
</dbReference>
<protein>
    <submittedName>
        <fullName evidence="1">Type VI secretion system (T6SS) effector Tae4 (Amidase)</fullName>
    </submittedName>
</protein>
<dbReference type="Gene3D" id="3.90.1720.80">
    <property type="match status" value="1"/>
</dbReference>
<accession>A0A328ZB01</accession>
<dbReference type="OrthoDB" id="1262040at2"/>
<dbReference type="Gene3D" id="4.10.280.80">
    <property type="match status" value="1"/>
</dbReference>